<evidence type="ECO:0000256" key="11">
    <source>
        <dbReference type="ARBA" id="ARBA00022777"/>
    </source>
</evidence>
<dbReference type="Gene3D" id="3.30.2130.10">
    <property type="entry name" value="VC0802-like"/>
    <property type="match status" value="1"/>
</dbReference>
<evidence type="ECO:0000256" key="13">
    <source>
        <dbReference type="ARBA" id="ARBA00022915"/>
    </source>
</evidence>
<dbReference type="InterPro" id="IPR002912">
    <property type="entry name" value="ACT_dom"/>
</dbReference>
<dbReference type="GO" id="GO:0016301">
    <property type="term" value="F:kinase activity"/>
    <property type="evidence" value="ECO:0007669"/>
    <property type="project" value="UniProtKB-KW"/>
</dbReference>
<dbReference type="CDD" id="cd04923">
    <property type="entry name" value="ACT_AK-LysC-DapG-like_2"/>
    <property type="match status" value="1"/>
</dbReference>
<evidence type="ECO:0000256" key="10">
    <source>
        <dbReference type="ARBA" id="ARBA00022741"/>
    </source>
</evidence>
<keyword evidence="13" id="KW-0220">Diaminopimelate biosynthesis</keyword>
<keyword evidence="11 16" id="KW-0418">Kinase</keyword>
<dbReference type="InterPro" id="IPR001048">
    <property type="entry name" value="Asp/Glu/Uridylate_kinase"/>
</dbReference>
<organism evidence="20 21">
    <name type="scientific">Streptomyces luteireticuli</name>
    <dbReference type="NCBI Taxonomy" id="173858"/>
    <lineage>
        <taxon>Bacteria</taxon>
        <taxon>Bacillati</taxon>
        <taxon>Actinomycetota</taxon>
        <taxon>Actinomycetes</taxon>
        <taxon>Kitasatosporales</taxon>
        <taxon>Streptomycetaceae</taxon>
        <taxon>Streptomyces</taxon>
    </lineage>
</organism>
<comment type="function">
    <text evidence="1">Catalyzes the phosphorylation of the beta-carboxyl group of aspartic acid with ATP to yield 4-phospho-L-aspartate, which is involved in the branched biosynthetic pathway leading to the biosynthesis of amino acids lysine, threonine, isoleucine and methionine.</text>
</comment>
<evidence type="ECO:0000256" key="17">
    <source>
        <dbReference type="RuleBase" id="RU004249"/>
    </source>
</evidence>
<comment type="pathway">
    <text evidence="4 17">Amino-acid biosynthesis; L-threonine biosynthesis; L-threonine from L-aspartate: step 1/5.</text>
</comment>
<dbReference type="Pfam" id="PF01842">
    <property type="entry name" value="ACT"/>
    <property type="match status" value="1"/>
</dbReference>
<dbReference type="PANTHER" id="PTHR21499:SF3">
    <property type="entry name" value="ASPARTOKINASE"/>
    <property type="match status" value="1"/>
</dbReference>
<evidence type="ECO:0000256" key="18">
    <source>
        <dbReference type="SAM" id="MobiDB-lite"/>
    </source>
</evidence>
<feature type="domain" description="ACT" evidence="19">
    <location>
        <begin position="358"/>
        <end position="419"/>
    </location>
</feature>
<evidence type="ECO:0000256" key="8">
    <source>
        <dbReference type="ARBA" id="ARBA00022605"/>
    </source>
</evidence>
<keyword evidence="14" id="KW-0457">Lysine biosynthesis</keyword>
<dbReference type="NCBIfam" id="NF005154">
    <property type="entry name" value="PRK06635.1-2"/>
    <property type="match status" value="1"/>
</dbReference>
<name>A0ABN0YY01_9ACTN</name>
<dbReference type="PIRSF" id="PIRSF000726">
    <property type="entry name" value="Asp_kin"/>
    <property type="match status" value="1"/>
</dbReference>
<evidence type="ECO:0000313" key="21">
    <source>
        <dbReference type="Proteomes" id="UP001500879"/>
    </source>
</evidence>
<dbReference type="EC" id="2.7.2.4" evidence="6 16"/>
<comment type="catalytic activity">
    <reaction evidence="15 16">
        <text>L-aspartate + ATP = 4-phospho-L-aspartate + ADP</text>
        <dbReference type="Rhea" id="RHEA:23776"/>
        <dbReference type="ChEBI" id="CHEBI:29991"/>
        <dbReference type="ChEBI" id="CHEBI:30616"/>
        <dbReference type="ChEBI" id="CHEBI:57535"/>
        <dbReference type="ChEBI" id="CHEBI:456216"/>
        <dbReference type="EC" id="2.7.2.4"/>
    </reaction>
</comment>
<dbReference type="InterPro" id="IPR005260">
    <property type="entry name" value="Asp_kin_monofn"/>
</dbReference>
<evidence type="ECO:0000313" key="20">
    <source>
        <dbReference type="EMBL" id="GAA0416654.1"/>
    </source>
</evidence>
<dbReference type="NCBIfam" id="TIGR00657">
    <property type="entry name" value="asp_kinases"/>
    <property type="match status" value="1"/>
</dbReference>
<protein>
    <recommendedName>
        <fullName evidence="7 16">Aspartokinase</fullName>
        <ecNumber evidence="6 16">2.7.2.4</ecNumber>
    </recommendedName>
</protein>
<keyword evidence="9 16" id="KW-0808">Transferase</keyword>
<dbReference type="CDD" id="cd04913">
    <property type="entry name" value="ACT_AKii-LysC-BS-like_1"/>
    <property type="match status" value="1"/>
</dbReference>
<evidence type="ECO:0000256" key="14">
    <source>
        <dbReference type="ARBA" id="ARBA00023154"/>
    </source>
</evidence>
<dbReference type="EMBL" id="BAAABX010000048">
    <property type="protein sequence ID" value="GAA0416654.1"/>
    <property type="molecule type" value="Genomic_DNA"/>
</dbReference>
<comment type="similarity">
    <text evidence="5 16">Belongs to the aspartokinase family.</text>
</comment>
<evidence type="ECO:0000256" key="3">
    <source>
        <dbReference type="ARBA" id="ARBA00004986"/>
    </source>
</evidence>
<sequence>MALIVQKYGGSSVRDTERIRRVAERVVSARQDGHDVVVVVSAMGDTTDELLELARHLSPVPPSRELDMLLTAGERISNALTAMAIDALGTAAYSLSGDQAGVFTTAAHGRALITEVSPHRVRQALDRGSVVLVAGFQGFNRETEDITTLGRGGSDTTAIALAAALKADVCEIYTDVDGVFTADPRIVPDARRLDRLSYETMEEMAASGAKVLAPRSVEFARRYGVTVHVRPAHGTGPGTVVSGEGRGEGPSGDQPPSAETRSAVTAVAHDLSGAELTVSGVPDGPGTTAALFRVLADAGVDVDTAVQQTVRPPGRCGDLTLVLPELDGAAALAALREHHAELGFGDLRYDASIGKVSLIGTGMRSRAGVIARFCEALSATDVNITAISTAESRISVLCRADRLHDAVRALHAAFRLGTE</sequence>
<evidence type="ECO:0000256" key="5">
    <source>
        <dbReference type="ARBA" id="ARBA00010122"/>
    </source>
</evidence>
<proteinExistence type="inferred from homology"/>
<gene>
    <name evidence="20" type="ORF">GCM10010357_42570</name>
</gene>
<feature type="region of interest" description="Disordered" evidence="18">
    <location>
        <begin position="230"/>
        <end position="261"/>
    </location>
</feature>
<dbReference type="InterPro" id="IPR041740">
    <property type="entry name" value="AKii-LysC-BS"/>
</dbReference>
<dbReference type="InterPro" id="IPR036393">
    <property type="entry name" value="AceGlu_kinase-like_sf"/>
</dbReference>
<dbReference type="NCBIfam" id="NF005153">
    <property type="entry name" value="PRK06635.1-1"/>
    <property type="match status" value="1"/>
</dbReference>
<dbReference type="SUPFAM" id="SSF53633">
    <property type="entry name" value="Carbamate kinase-like"/>
    <property type="match status" value="1"/>
</dbReference>
<evidence type="ECO:0000256" key="16">
    <source>
        <dbReference type="RuleBase" id="RU003448"/>
    </source>
</evidence>
<feature type="domain" description="ACT" evidence="19">
    <location>
        <begin position="276"/>
        <end position="352"/>
    </location>
</feature>
<dbReference type="SUPFAM" id="SSF55021">
    <property type="entry name" value="ACT-like"/>
    <property type="match status" value="2"/>
</dbReference>
<dbReference type="NCBIfam" id="NF005155">
    <property type="entry name" value="PRK06635.1-4"/>
    <property type="match status" value="1"/>
</dbReference>
<keyword evidence="8 17" id="KW-0028">Amino-acid biosynthesis</keyword>
<dbReference type="PANTHER" id="PTHR21499">
    <property type="entry name" value="ASPARTATE KINASE"/>
    <property type="match status" value="1"/>
</dbReference>
<evidence type="ECO:0000256" key="9">
    <source>
        <dbReference type="ARBA" id="ARBA00022679"/>
    </source>
</evidence>
<dbReference type="RefSeq" id="WP_344026759.1">
    <property type="nucleotide sequence ID" value="NZ_BAAABX010000048.1"/>
</dbReference>
<keyword evidence="21" id="KW-1185">Reference proteome</keyword>
<dbReference type="Pfam" id="PF22468">
    <property type="entry name" value="ACT_9"/>
    <property type="match status" value="1"/>
</dbReference>
<comment type="caution">
    <text evidence="20">The sequence shown here is derived from an EMBL/GenBank/DDBJ whole genome shotgun (WGS) entry which is preliminary data.</text>
</comment>
<dbReference type="InterPro" id="IPR001341">
    <property type="entry name" value="Asp_kinase"/>
</dbReference>
<evidence type="ECO:0000259" key="19">
    <source>
        <dbReference type="PROSITE" id="PS51671"/>
    </source>
</evidence>
<dbReference type="InterPro" id="IPR054352">
    <property type="entry name" value="ACT_Aspartokinase"/>
</dbReference>
<dbReference type="Gene3D" id="3.40.1160.10">
    <property type="entry name" value="Acetylglutamate kinase-like"/>
    <property type="match status" value="1"/>
</dbReference>
<evidence type="ECO:0000256" key="15">
    <source>
        <dbReference type="ARBA" id="ARBA00047872"/>
    </source>
</evidence>
<dbReference type="CDD" id="cd04261">
    <property type="entry name" value="AAK_AKii-LysC-BS"/>
    <property type="match status" value="1"/>
</dbReference>
<evidence type="ECO:0000256" key="12">
    <source>
        <dbReference type="ARBA" id="ARBA00022840"/>
    </source>
</evidence>
<evidence type="ECO:0000256" key="4">
    <source>
        <dbReference type="ARBA" id="ARBA00005139"/>
    </source>
</evidence>
<comment type="pathway">
    <text evidence="3 17">Amino-acid biosynthesis; L-methionine biosynthesis via de novo pathway; L-homoserine from L-aspartate: step 1/3.</text>
</comment>
<evidence type="ECO:0000256" key="7">
    <source>
        <dbReference type="ARBA" id="ARBA00016273"/>
    </source>
</evidence>
<dbReference type="PROSITE" id="PS51671">
    <property type="entry name" value="ACT"/>
    <property type="match status" value="2"/>
</dbReference>
<dbReference type="InterPro" id="IPR045865">
    <property type="entry name" value="ACT-like_dom_sf"/>
</dbReference>
<dbReference type="PROSITE" id="PS00324">
    <property type="entry name" value="ASPARTOKINASE"/>
    <property type="match status" value="1"/>
</dbReference>
<evidence type="ECO:0000256" key="6">
    <source>
        <dbReference type="ARBA" id="ARBA00013059"/>
    </source>
</evidence>
<evidence type="ECO:0000256" key="2">
    <source>
        <dbReference type="ARBA" id="ARBA00004766"/>
    </source>
</evidence>
<comment type="pathway">
    <text evidence="2 17">Amino-acid biosynthesis; L-lysine biosynthesis via DAP pathway; (S)-tetrahydrodipicolinate from L-aspartate: step 1/4.</text>
</comment>
<keyword evidence="10" id="KW-0547">Nucleotide-binding</keyword>
<accession>A0ABN0YY01</accession>
<evidence type="ECO:0000256" key="1">
    <source>
        <dbReference type="ARBA" id="ARBA00002843"/>
    </source>
</evidence>
<keyword evidence="12" id="KW-0067">ATP-binding</keyword>
<reference evidence="20 21" key="1">
    <citation type="journal article" date="2019" name="Int. J. Syst. Evol. Microbiol.">
        <title>The Global Catalogue of Microorganisms (GCM) 10K type strain sequencing project: providing services to taxonomists for standard genome sequencing and annotation.</title>
        <authorList>
            <consortium name="The Broad Institute Genomics Platform"/>
            <consortium name="The Broad Institute Genome Sequencing Center for Infectious Disease"/>
            <person name="Wu L."/>
            <person name="Ma J."/>
        </authorList>
    </citation>
    <scope>NUCLEOTIDE SEQUENCE [LARGE SCALE GENOMIC DNA]</scope>
    <source>
        <strain evidence="20 21">JCM 4788</strain>
    </source>
</reference>
<dbReference type="Pfam" id="PF00696">
    <property type="entry name" value="AA_kinase"/>
    <property type="match status" value="1"/>
</dbReference>
<dbReference type="InterPro" id="IPR018042">
    <property type="entry name" value="Aspartate_kinase_CS"/>
</dbReference>
<dbReference type="Proteomes" id="UP001500879">
    <property type="component" value="Unassembled WGS sequence"/>
</dbReference>